<proteinExistence type="predicted"/>
<feature type="DNA-binding region" description="H-T-H motif" evidence="4">
    <location>
        <begin position="53"/>
        <end position="72"/>
    </location>
</feature>
<dbReference type="EMBL" id="NOXU01000019">
    <property type="protein sequence ID" value="OYQ36931.1"/>
    <property type="molecule type" value="Genomic_DNA"/>
</dbReference>
<dbReference type="PROSITE" id="PS50977">
    <property type="entry name" value="HTH_TETR_2"/>
    <property type="match status" value="1"/>
</dbReference>
<dbReference type="PANTHER" id="PTHR30055">
    <property type="entry name" value="HTH-TYPE TRANSCRIPTIONAL REGULATOR RUTR"/>
    <property type="match status" value="1"/>
</dbReference>
<dbReference type="GO" id="GO:0003700">
    <property type="term" value="F:DNA-binding transcription factor activity"/>
    <property type="evidence" value="ECO:0007669"/>
    <property type="project" value="TreeGrafter"/>
</dbReference>
<dbReference type="PANTHER" id="PTHR30055:SF234">
    <property type="entry name" value="HTH-TYPE TRANSCRIPTIONAL REGULATOR BETI"/>
    <property type="match status" value="1"/>
</dbReference>
<dbReference type="SUPFAM" id="SSF46689">
    <property type="entry name" value="Homeodomain-like"/>
    <property type="match status" value="1"/>
</dbReference>
<evidence type="ECO:0000256" key="4">
    <source>
        <dbReference type="PROSITE-ProRule" id="PRU00335"/>
    </source>
</evidence>
<evidence type="ECO:0000259" key="6">
    <source>
        <dbReference type="PROSITE" id="PS50977"/>
    </source>
</evidence>
<dbReference type="InterPro" id="IPR050109">
    <property type="entry name" value="HTH-type_TetR-like_transc_reg"/>
</dbReference>
<feature type="domain" description="HTH tetR-type" evidence="6">
    <location>
        <begin position="30"/>
        <end position="90"/>
    </location>
</feature>
<evidence type="ECO:0000256" key="2">
    <source>
        <dbReference type="ARBA" id="ARBA00023125"/>
    </source>
</evidence>
<name>A0A255Z681_9PROT</name>
<dbReference type="GO" id="GO:0000976">
    <property type="term" value="F:transcription cis-regulatory region binding"/>
    <property type="evidence" value="ECO:0007669"/>
    <property type="project" value="TreeGrafter"/>
</dbReference>
<dbReference type="InterPro" id="IPR009057">
    <property type="entry name" value="Homeodomain-like_sf"/>
</dbReference>
<dbReference type="OrthoDB" id="9805134at2"/>
<dbReference type="Proteomes" id="UP000216998">
    <property type="component" value="Unassembled WGS sequence"/>
</dbReference>
<comment type="caution">
    <text evidence="7">The sequence shown here is derived from an EMBL/GenBank/DDBJ whole genome shotgun (WGS) entry which is preliminary data.</text>
</comment>
<sequence>MMNASKSSDSVMSSTDPEKPARRSQATRREEMRHRLAAATLDALAEHGHAAASLSVILDRAGVSRGAWAHHFDTKAEMLALAAEGLLQAAVEAARSLTPALPDPSQPVEVRLSAMIEAAWSRFYTGRHRDLLFEVALAARTDVELRARLAPIFSGFLAATGGNWGLSLRPGSQGLADMADLMVLTIYMLRGMSMQELAAGPAPGHEALRRLWVRILSGWLEKS</sequence>
<keyword evidence="2 4" id="KW-0238">DNA-binding</keyword>
<dbReference type="AlphaFoldDB" id="A0A255Z681"/>
<keyword evidence="3" id="KW-0804">Transcription</keyword>
<feature type="region of interest" description="Disordered" evidence="5">
    <location>
        <begin position="1"/>
        <end position="32"/>
    </location>
</feature>
<reference evidence="7 8" key="1">
    <citation type="submission" date="2017-07" db="EMBL/GenBank/DDBJ databases">
        <title>Niveispirillum cyanobacteriorum sp. nov., isolated from cyanobacterial aggregates in a eutrophic lake.</title>
        <authorList>
            <person name="Cai H."/>
        </authorList>
    </citation>
    <scope>NUCLEOTIDE SEQUENCE [LARGE SCALE GENOMIC DNA]</scope>
    <source>
        <strain evidence="8">TH1-14</strain>
    </source>
</reference>
<evidence type="ECO:0000256" key="5">
    <source>
        <dbReference type="SAM" id="MobiDB-lite"/>
    </source>
</evidence>
<evidence type="ECO:0000256" key="1">
    <source>
        <dbReference type="ARBA" id="ARBA00023015"/>
    </source>
</evidence>
<protein>
    <recommendedName>
        <fullName evidence="6">HTH tetR-type domain-containing protein</fullName>
    </recommendedName>
</protein>
<dbReference type="Pfam" id="PF00440">
    <property type="entry name" value="TetR_N"/>
    <property type="match status" value="1"/>
</dbReference>
<accession>A0A255Z681</accession>
<gene>
    <name evidence="7" type="ORF">CHU95_02790</name>
</gene>
<feature type="compositionally biased region" description="Basic and acidic residues" evidence="5">
    <location>
        <begin position="16"/>
        <end position="32"/>
    </location>
</feature>
<dbReference type="Gene3D" id="1.10.357.10">
    <property type="entry name" value="Tetracycline Repressor, domain 2"/>
    <property type="match status" value="1"/>
</dbReference>
<evidence type="ECO:0000313" key="7">
    <source>
        <dbReference type="EMBL" id="OYQ36931.1"/>
    </source>
</evidence>
<evidence type="ECO:0000313" key="8">
    <source>
        <dbReference type="Proteomes" id="UP000216998"/>
    </source>
</evidence>
<keyword evidence="8" id="KW-1185">Reference proteome</keyword>
<dbReference type="InterPro" id="IPR001647">
    <property type="entry name" value="HTH_TetR"/>
</dbReference>
<keyword evidence="1" id="KW-0805">Transcription regulation</keyword>
<evidence type="ECO:0000256" key="3">
    <source>
        <dbReference type="ARBA" id="ARBA00023163"/>
    </source>
</evidence>
<feature type="compositionally biased region" description="Low complexity" evidence="5">
    <location>
        <begin position="1"/>
        <end position="14"/>
    </location>
</feature>
<organism evidence="7 8">
    <name type="scientific">Niveispirillum lacus</name>
    <dbReference type="NCBI Taxonomy" id="1981099"/>
    <lineage>
        <taxon>Bacteria</taxon>
        <taxon>Pseudomonadati</taxon>
        <taxon>Pseudomonadota</taxon>
        <taxon>Alphaproteobacteria</taxon>
        <taxon>Rhodospirillales</taxon>
        <taxon>Azospirillaceae</taxon>
        <taxon>Niveispirillum</taxon>
    </lineage>
</organism>